<feature type="domain" description="FHA" evidence="21">
    <location>
        <begin position="37"/>
        <end position="92"/>
    </location>
</feature>
<evidence type="ECO:0000256" key="15">
    <source>
        <dbReference type="ARBA" id="ARBA00060409"/>
    </source>
</evidence>
<feature type="coiled-coil region" evidence="19">
    <location>
        <begin position="532"/>
        <end position="725"/>
    </location>
</feature>
<sequence length="782" mass="88604">MNSNAKCDSNMSALAVLTCRPNSHPFQERHVSLHEPAKIGRSVARARPAPNNSIFDCKVLSRNHALIWYEEGRFFLQDTKSSNGTFVNSQRLSKGSEESPPREIMSGDVIQFGVDVMENSRRVTHSCIIASLQLFYPDGREAKPSGDGGTFSPTIGTNIYSQELYQLSQYLQEALHREQMLENKLATLQRLVQGTQEASEQGWQALVDEDRLLSRLEVLENQLQAYAKNQTKDNLKTELLALQDDKLNYENSAKESLRKVLQEKLDAVTKLSGIEHSLSNTEDECEHLRKICETSQNELEELATKHKESLNEVEEFKQQLSQAELSHKNDSEKIEKEKEELEMKIEEMQKEESSLLAKIESLQADNDFTKNQLTSIKARLESMKESEAEGSLDNDTIINTDMITKDSTVKLKELEEQIEYYKVQVRESNNRLNESSEKIEMSQNQLDQAQMDAVQHITKIASLEGDVAKLEAELLDTKRMLELQRSDAKSGAIFEVRQFDSDETINNDTDSSDSVNELSAISDNGGGEKGAAGKYIEEIQKLKGELLDAKRQVQLAKDEYNTMKAEHETLNMEYEIKVSQQQVDMKILQDKLQEAQQSAKQSNNEAEQLKSKLQTLQDDVNQLQHCSKLSQGSTIENSKGDLALLKEECANLRKRIQAIEGENKQLMNKYKALEELKAQLEGNESTWQVNLTDAQKDADKTKKQLSDATEQISSLKDRCSQYTEEINYVTSHLRETQEELNNLALRSKSIAAFSMVPLFILFFAIVMAFYPALSEITATSSM</sequence>
<keyword evidence="7 20" id="KW-0812">Transmembrane</keyword>
<dbReference type="PANTHER" id="PTHR15715:SF37">
    <property type="entry name" value="LD47843P"/>
    <property type="match status" value="1"/>
</dbReference>
<dbReference type="SUPFAM" id="SSF57997">
    <property type="entry name" value="Tropomyosin"/>
    <property type="match status" value="1"/>
</dbReference>
<accession>A0A8S4NR15</accession>
<dbReference type="PANTHER" id="PTHR15715">
    <property type="entry name" value="CENTROSOMAL PROTEIN OF 170 KDA"/>
    <property type="match status" value="1"/>
</dbReference>
<name>A0A8S4NR15_OWEFU</name>
<dbReference type="GO" id="GO:0042383">
    <property type="term" value="C:sarcolemma"/>
    <property type="evidence" value="ECO:0007669"/>
    <property type="project" value="UniProtKB-SubCell"/>
</dbReference>
<dbReference type="Gene3D" id="1.20.5.1160">
    <property type="entry name" value="Vasodilator-stimulated phosphoprotein"/>
    <property type="match status" value="1"/>
</dbReference>
<dbReference type="GO" id="GO:0005813">
    <property type="term" value="C:centrosome"/>
    <property type="evidence" value="ECO:0007669"/>
    <property type="project" value="UniProtKB-SubCell"/>
</dbReference>
<evidence type="ECO:0000256" key="8">
    <source>
        <dbReference type="ARBA" id="ARBA00022824"/>
    </source>
</evidence>
<evidence type="ECO:0000256" key="6">
    <source>
        <dbReference type="ARBA" id="ARBA00022553"/>
    </source>
</evidence>
<gene>
    <name evidence="22" type="ORF">OFUS_LOCUS10185</name>
</gene>
<evidence type="ECO:0000256" key="17">
    <source>
        <dbReference type="ARBA" id="ARBA00066015"/>
    </source>
</evidence>
<evidence type="ECO:0000256" key="18">
    <source>
        <dbReference type="ARBA" id="ARBA00074026"/>
    </source>
</evidence>
<dbReference type="CDD" id="cd21911">
    <property type="entry name" value="CC1_SLMAP"/>
    <property type="match status" value="1"/>
</dbReference>
<keyword evidence="10 19" id="KW-0175">Coiled coil</keyword>
<reference evidence="22" key="1">
    <citation type="submission" date="2022-03" db="EMBL/GenBank/DDBJ databases">
        <authorList>
            <person name="Martin C."/>
        </authorList>
    </citation>
    <scope>NUCLEOTIDE SEQUENCE</scope>
</reference>
<comment type="subcellular location">
    <subcellularLocation>
        <location evidence="15">Cell membrane</location>
        <location evidence="15">Sarcolemma</location>
        <topology evidence="15">Single-pass type IV membrane protein</topology>
    </subcellularLocation>
    <subcellularLocation>
        <location evidence="1">Cytoplasm</location>
        <location evidence="1">Cytoskeleton</location>
        <location evidence="1">Microtubule organizing center</location>
        <location evidence="1">Centrosome</location>
    </subcellularLocation>
    <subcellularLocation>
        <location evidence="3">Endoplasmic reticulum membrane</location>
        <topology evidence="3">Single-pass membrane protein</topology>
    </subcellularLocation>
    <subcellularLocation>
        <location evidence="2">Mitochondrion membrane</location>
        <topology evidence="2">Single-pass membrane protein</topology>
    </subcellularLocation>
</comment>
<feature type="coiled-coil region" evidence="19">
    <location>
        <begin position="171"/>
        <end position="252"/>
    </location>
</feature>
<comment type="subunit">
    <text evidence="17">Homodimer. Interacts with myosin. Interacts with SIKE1 and both associate with the STRIPAK core complex composed of PP2A catalytic and scaffolding subunits, the striatins (PP2A regulatory subunits), the striatin-associated proteins MOB4, STRIP1 and STRIP2, PDCD10 and members of the STE20 kinases, such as STK24 and STK26. Interacts (via FHA domain) with STK3 (when phosphorylated); the interaction associates STK3 with the STRIPAK complex.</text>
</comment>
<dbReference type="Gene3D" id="2.60.200.20">
    <property type="match status" value="1"/>
</dbReference>
<dbReference type="Pfam" id="PF00498">
    <property type="entry name" value="FHA"/>
    <property type="match status" value="1"/>
</dbReference>
<evidence type="ECO:0000256" key="9">
    <source>
        <dbReference type="ARBA" id="ARBA00022989"/>
    </source>
</evidence>
<evidence type="ECO:0000256" key="16">
    <source>
        <dbReference type="ARBA" id="ARBA00061687"/>
    </source>
</evidence>
<dbReference type="SMART" id="SM00240">
    <property type="entry name" value="FHA"/>
    <property type="match status" value="1"/>
</dbReference>
<keyword evidence="8" id="KW-0256">Endoplasmic reticulum</keyword>
<evidence type="ECO:0000256" key="5">
    <source>
        <dbReference type="ARBA" id="ARBA00022490"/>
    </source>
</evidence>
<keyword evidence="5" id="KW-0963">Cytoplasm</keyword>
<evidence type="ECO:0000256" key="10">
    <source>
        <dbReference type="ARBA" id="ARBA00023054"/>
    </source>
</evidence>
<feature type="coiled-coil region" evidence="19">
    <location>
        <begin position="278"/>
        <end position="379"/>
    </location>
</feature>
<evidence type="ECO:0000256" key="1">
    <source>
        <dbReference type="ARBA" id="ARBA00004300"/>
    </source>
</evidence>
<comment type="caution">
    <text evidence="22">The sequence shown here is derived from an EMBL/GenBank/DDBJ whole genome shotgun (WGS) entry which is preliminary data.</text>
</comment>
<dbReference type="InterPro" id="IPR051176">
    <property type="entry name" value="Cent_Immune-Sig_Mod"/>
</dbReference>
<dbReference type="InterPro" id="IPR008984">
    <property type="entry name" value="SMAD_FHA_dom_sf"/>
</dbReference>
<evidence type="ECO:0000256" key="11">
    <source>
        <dbReference type="ARBA" id="ARBA00023128"/>
    </source>
</evidence>
<keyword evidence="11" id="KW-0496">Mitochondrion</keyword>
<evidence type="ECO:0000256" key="12">
    <source>
        <dbReference type="ARBA" id="ARBA00023136"/>
    </source>
</evidence>
<feature type="transmembrane region" description="Helical" evidence="20">
    <location>
        <begin position="750"/>
        <end position="773"/>
    </location>
</feature>
<comment type="similarity">
    <text evidence="16">Belongs to the SLMAP family.</text>
</comment>
<evidence type="ECO:0000256" key="3">
    <source>
        <dbReference type="ARBA" id="ARBA00004389"/>
    </source>
</evidence>
<dbReference type="AlphaFoldDB" id="A0A8S4NR15"/>
<keyword evidence="9 20" id="KW-1133">Transmembrane helix</keyword>
<protein>
    <recommendedName>
        <fullName evidence="18">Sarcolemmal membrane-associated protein</fullName>
    </recommendedName>
</protein>
<dbReference type="GO" id="GO:0031966">
    <property type="term" value="C:mitochondrial membrane"/>
    <property type="evidence" value="ECO:0007669"/>
    <property type="project" value="UniProtKB-SubCell"/>
</dbReference>
<organism evidence="22 23">
    <name type="scientific">Owenia fusiformis</name>
    <name type="common">Polychaete worm</name>
    <dbReference type="NCBI Taxonomy" id="6347"/>
    <lineage>
        <taxon>Eukaryota</taxon>
        <taxon>Metazoa</taxon>
        <taxon>Spiralia</taxon>
        <taxon>Lophotrochozoa</taxon>
        <taxon>Annelida</taxon>
        <taxon>Polychaeta</taxon>
        <taxon>Sedentaria</taxon>
        <taxon>Canalipalpata</taxon>
        <taxon>Sabellida</taxon>
        <taxon>Oweniida</taxon>
        <taxon>Oweniidae</taxon>
        <taxon>Owenia</taxon>
    </lineage>
</organism>
<dbReference type="GO" id="GO:0005789">
    <property type="term" value="C:endoplasmic reticulum membrane"/>
    <property type="evidence" value="ECO:0007669"/>
    <property type="project" value="UniProtKB-SubCell"/>
</dbReference>
<evidence type="ECO:0000256" key="2">
    <source>
        <dbReference type="ARBA" id="ARBA00004304"/>
    </source>
</evidence>
<feature type="coiled-coil region" evidence="19">
    <location>
        <begin position="411"/>
        <end position="487"/>
    </location>
</feature>
<dbReference type="CDD" id="cd22679">
    <property type="entry name" value="FHA_SLMAP"/>
    <property type="match status" value="1"/>
</dbReference>
<evidence type="ECO:0000256" key="7">
    <source>
        <dbReference type="ARBA" id="ARBA00022692"/>
    </source>
</evidence>
<dbReference type="SUPFAM" id="SSF49879">
    <property type="entry name" value="SMAD/FHA domain"/>
    <property type="match status" value="1"/>
</dbReference>
<evidence type="ECO:0000256" key="13">
    <source>
        <dbReference type="ARBA" id="ARBA00023212"/>
    </source>
</evidence>
<keyword evidence="6" id="KW-0597">Phosphoprotein</keyword>
<evidence type="ECO:0000256" key="14">
    <source>
        <dbReference type="ARBA" id="ARBA00057671"/>
    </source>
</evidence>
<keyword evidence="12 20" id="KW-0472">Membrane</keyword>
<proteinExistence type="inferred from homology"/>
<dbReference type="PROSITE" id="PS50006">
    <property type="entry name" value="FHA_DOMAIN"/>
    <property type="match status" value="1"/>
</dbReference>
<keyword evidence="23" id="KW-1185">Reference proteome</keyword>
<dbReference type="OrthoDB" id="687730at2759"/>
<evidence type="ECO:0000256" key="4">
    <source>
        <dbReference type="ARBA" id="ARBA00022475"/>
    </source>
</evidence>
<keyword evidence="4" id="KW-1003">Cell membrane</keyword>
<evidence type="ECO:0000259" key="21">
    <source>
        <dbReference type="PROSITE" id="PS50006"/>
    </source>
</evidence>
<dbReference type="EMBL" id="CAIIXF020000005">
    <property type="protein sequence ID" value="CAH1783912.1"/>
    <property type="molecule type" value="Genomic_DNA"/>
</dbReference>
<dbReference type="Proteomes" id="UP000749559">
    <property type="component" value="Unassembled WGS sequence"/>
</dbReference>
<evidence type="ECO:0000313" key="22">
    <source>
        <dbReference type="EMBL" id="CAH1783912.1"/>
    </source>
</evidence>
<evidence type="ECO:0000256" key="19">
    <source>
        <dbReference type="SAM" id="Coils"/>
    </source>
</evidence>
<dbReference type="InterPro" id="IPR000253">
    <property type="entry name" value="FHA_dom"/>
</dbReference>
<keyword evidence="13" id="KW-0206">Cytoskeleton</keyword>
<evidence type="ECO:0000313" key="23">
    <source>
        <dbReference type="Proteomes" id="UP000749559"/>
    </source>
</evidence>
<evidence type="ECO:0000256" key="20">
    <source>
        <dbReference type="SAM" id="Phobius"/>
    </source>
</evidence>
<comment type="function">
    <text evidence="14">Associates with the striatin-interacting phosphatase and kinase (STRIPAK) core complex, forming the extended (SIKE1:SLMAP)STRIPAK complex. The (SIKE1:SLMAP)STRIPAK complex dephosphorylates STK3 leading to the inhibition of Hippo signaling and the control of cell growth. May play a role during myoblast fusion.</text>
</comment>
<dbReference type="FunFam" id="2.60.200.20:FF:000003">
    <property type="entry name" value="sarcolemmal membrane-associated protein isoform X2"/>
    <property type="match status" value="1"/>
</dbReference>